<sequence length="142" mass="16098">MSENTDVIQNLSDEESLELLATKTFGRLVVRRKDDMDLFPLNYLVHEGEIYFRTAEGSKLFSLTLNNDVLFEADNVDGDSQEAWSVVVKGTARTLSSNAEIEAADQLPLKPWLPTLKYNYVVVSPNEISGRKFHLGDEPERY</sequence>
<dbReference type="GeneID" id="95320599"/>
<comment type="caution">
    <text evidence="1">The sequence shown here is derived from an EMBL/GenBank/DDBJ whole genome shotgun (WGS) entry which is preliminary data.</text>
</comment>
<name>A0A0M2XKR2_9CORY</name>
<dbReference type="Gene3D" id="2.30.110.10">
    <property type="entry name" value="Electron Transport, Fmn-binding Protein, Chain A"/>
    <property type="match status" value="1"/>
</dbReference>
<dbReference type="RefSeq" id="WP_046650361.1">
    <property type="nucleotide sequence ID" value="NZ_DYUU01000037.1"/>
</dbReference>
<dbReference type="Pfam" id="PF12900">
    <property type="entry name" value="Pyridox_ox_2"/>
    <property type="match status" value="1"/>
</dbReference>
<organism evidence="1 2">
    <name type="scientific">Corynebacterium xerosis</name>
    <dbReference type="NCBI Taxonomy" id="1725"/>
    <lineage>
        <taxon>Bacteria</taxon>
        <taxon>Bacillati</taxon>
        <taxon>Actinomycetota</taxon>
        <taxon>Actinomycetes</taxon>
        <taxon>Mycobacteriales</taxon>
        <taxon>Corynebacteriaceae</taxon>
        <taxon>Corynebacterium</taxon>
    </lineage>
</organism>
<dbReference type="OrthoDB" id="7062584at2"/>
<accession>A0A0M2XKR2</accession>
<evidence type="ECO:0000313" key="1">
    <source>
        <dbReference type="EMBL" id="NMF09439.1"/>
    </source>
</evidence>
<proteinExistence type="predicted"/>
<dbReference type="AlphaFoldDB" id="A0A0M2XKR2"/>
<dbReference type="InterPro" id="IPR012349">
    <property type="entry name" value="Split_barrel_FMN-bd"/>
</dbReference>
<protein>
    <submittedName>
        <fullName evidence="1">Pyridoxamine 5'-phosphate oxidase family protein</fullName>
    </submittedName>
</protein>
<evidence type="ECO:0000313" key="2">
    <source>
        <dbReference type="Proteomes" id="UP000589552"/>
    </source>
</evidence>
<reference evidence="1 2" key="1">
    <citation type="submission" date="2020-04" db="EMBL/GenBank/DDBJ databases">
        <authorList>
            <person name="Hitch T.C.A."/>
            <person name="Wylensek D."/>
            <person name="Clavel T."/>
        </authorList>
    </citation>
    <scope>NUCLEOTIDE SEQUENCE [LARGE SCALE GENOMIC DNA]</scope>
    <source>
        <strain evidence="1 2">BL-383-APC-2I</strain>
    </source>
</reference>
<dbReference type="SUPFAM" id="SSF50475">
    <property type="entry name" value="FMN-binding split barrel"/>
    <property type="match status" value="1"/>
</dbReference>
<dbReference type="EMBL" id="JABAGA010000004">
    <property type="protein sequence ID" value="NMF09439.1"/>
    <property type="molecule type" value="Genomic_DNA"/>
</dbReference>
<gene>
    <name evidence="1" type="ORF">HF852_07505</name>
</gene>
<dbReference type="InterPro" id="IPR024747">
    <property type="entry name" value="Pyridox_Oxase-rel"/>
</dbReference>
<dbReference type="Proteomes" id="UP000589552">
    <property type="component" value="Unassembled WGS sequence"/>
</dbReference>